<gene>
    <name evidence="1" type="ORF">JY651_41680</name>
</gene>
<organism evidence="1 2">
    <name type="scientific">Pyxidicoccus parkwayensis</name>
    <dbReference type="NCBI Taxonomy" id="2813578"/>
    <lineage>
        <taxon>Bacteria</taxon>
        <taxon>Pseudomonadati</taxon>
        <taxon>Myxococcota</taxon>
        <taxon>Myxococcia</taxon>
        <taxon>Myxococcales</taxon>
        <taxon>Cystobacterineae</taxon>
        <taxon>Myxococcaceae</taxon>
        <taxon>Pyxidicoccus</taxon>
    </lineage>
</organism>
<evidence type="ECO:0000313" key="1">
    <source>
        <dbReference type="EMBL" id="QSQ21618.1"/>
    </source>
</evidence>
<protein>
    <submittedName>
        <fullName evidence="1">Uncharacterized protein</fullName>
    </submittedName>
</protein>
<dbReference type="Proteomes" id="UP000662747">
    <property type="component" value="Chromosome"/>
</dbReference>
<evidence type="ECO:0000313" key="2">
    <source>
        <dbReference type="Proteomes" id="UP000662747"/>
    </source>
</evidence>
<sequence>MKTTKVKTIKELFVKDLARVRGGEGTTPTTTTSTDTQTCSAPAPTTQACCEEKNDNCCF</sequence>
<keyword evidence="2" id="KW-1185">Reference proteome</keyword>
<proteinExistence type="predicted"/>
<name>A0ABX7NSE0_9BACT</name>
<accession>A0ABX7NSE0</accession>
<dbReference type="EMBL" id="CP071090">
    <property type="protein sequence ID" value="QSQ21618.1"/>
    <property type="molecule type" value="Genomic_DNA"/>
</dbReference>
<dbReference type="RefSeq" id="WP_206723195.1">
    <property type="nucleotide sequence ID" value="NZ_CP071090.1"/>
</dbReference>
<reference evidence="1 2" key="1">
    <citation type="submission" date="2021-02" db="EMBL/GenBank/DDBJ databases">
        <title>De Novo genome assembly of isolated myxobacteria.</title>
        <authorList>
            <person name="Stevens D.C."/>
        </authorList>
    </citation>
    <scope>NUCLEOTIDE SEQUENCE [LARGE SCALE GENOMIC DNA]</scope>
    <source>
        <strain evidence="2">SCPEA02</strain>
    </source>
</reference>